<protein>
    <submittedName>
        <fullName evidence="2">Uncharacterized protein</fullName>
    </submittedName>
</protein>
<feature type="region of interest" description="Disordered" evidence="1">
    <location>
        <begin position="17"/>
        <end position="61"/>
    </location>
</feature>
<comment type="caution">
    <text evidence="2">The sequence shown here is derived from an EMBL/GenBank/DDBJ whole genome shotgun (WGS) entry which is preliminary data.</text>
</comment>
<dbReference type="Proteomes" id="UP000176682">
    <property type="component" value="Unassembled WGS sequence"/>
</dbReference>
<evidence type="ECO:0000313" key="2">
    <source>
        <dbReference type="EMBL" id="OGD78657.1"/>
    </source>
</evidence>
<evidence type="ECO:0000313" key="3">
    <source>
        <dbReference type="Proteomes" id="UP000176682"/>
    </source>
</evidence>
<gene>
    <name evidence="2" type="ORF">A2368_01965</name>
</gene>
<evidence type="ECO:0000256" key="1">
    <source>
        <dbReference type="SAM" id="MobiDB-lite"/>
    </source>
</evidence>
<accession>A0A1F5FGI4</accession>
<dbReference type="AlphaFoldDB" id="A0A1F5FGI4"/>
<sequence>MNQPMTKNAIVESILEEMAESMPESSWDDDSHSDSYSDSDGPGWQDYYNDRGQHSDSWEDE</sequence>
<organism evidence="2 3">
    <name type="scientific">Candidatus Collierbacteria bacterium RIFOXYB1_FULL_49_13</name>
    <dbReference type="NCBI Taxonomy" id="1817728"/>
    <lineage>
        <taxon>Bacteria</taxon>
        <taxon>Candidatus Collieribacteriota</taxon>
    </lineage>
</organism>
<feature type="compositionally biased region" description="Basic and acidic residues" evidence="1">
    <location>
        <begin position="48"/>
        <end position="61"/>
    </location>
</feature>
<reference evidence="2 3" key="1">
    <citation type="journal article" date="2016" name="Nat. Commun.">
        <title>Thousands of microbial genomes shed light on interconnected biogeochemical processes in an aquifer system.</title>
        <authorList>
            <person name="Anantharaman K."/>
            <person name="Brown C.T."/>
            <person name="Hug L.A."/>
            <person name="Sharon I."/>
            <person name="Castelle C.J."/>
            <person name="Probst A.J."/>
            <person name="Thomas B.C."/>
            <person name="Singh A."/>
            <person name="Wilkins M.J."/>
            <person name="Karaoz U."/>
            <person name="Brodie E.L."/>
            <person name="Williams K.H."/>
            <person name="Hubbard S.S."/>
            <person name="Banfield J.F."/>
        </authorList>
    </citation>
    <scope>NUCLEOTIDE SEQUENCE [LARGE SCALE GENOMIC DNA]</scope>
</reference>
<proteinExistence type="predicted"/>
<name>A0A1F5FGI4_9BACT</name>
<dbReference type="EMBL" id="MFAM01000039">
    <property type="protein sequence ID" value="OGD78657.1"/>
    <property type="molecule type" value="Genomic_DNA"/>
</dbReference>